<dbReference type="GO" id="GO:0071949">
    <property type="term" value="F:FAD binding"/>
    <property type="evidence" value="ECO:0007669"/>
    <property type="project" value="InterPro"/>
</dbReference>
<dbReference type="InterPro" id="IPR050493">
    <property type="entry name" value="FAD-dep_Monooxygenase_BioMet"/>
</dbReference>
<dbReference type="Proteomes" id="UP000182652">
    <property type="component" value="Unassembled WGS sequence"/>
</dbReference>
<gene>
    <name evidence="4" type="ORF">SAMN04489745_2261</name>
</gene>
<keyword evidence="2" id="KW-0503">Monooxygenase</keyword>
<dbReference type="GO" id="GO:0004497">
    <property type="term" value="F:monooxygenase activity"/>
    <property type="evidence" value="ECO:0007669"/>
    <property type="project" value="UniProtKB-KW"/>
</dbReference>
<protein>
    <submittedName>
        <fullName evidence="4">2-polyprenyl-6-methoxyphenol hydroxylase</fullName>
    </submittedName>
</protein>
<dbReference type="Pfam" id="PF01494">
    <property type="entry name" value="FAD_binding_3"/>
    <property type="match status" value="1"/>
</dbReference>
<name>A0A1H4QE82_9MICC</name>
<dbReference type="InterPro" id="IPR036188">
    <property type="entry name" value="FAD/NAD-bd_sf"/>
</dbReference>
<reference evidence="4 5" key="1">
    <citation type="submission" date="2016-10" db="EMBL/GenBank/DDBJ databases">
        <authorList>
            <person name="de Groot N.N."/>
        </authorList>
    </citation>
    <scope>NUCLEOTIDE SEQUENCE [LARGE SCALE GENOMIC DNA]</scope>
    <source>
        <strain evidence="4 5">DSM 10495</strain>
    </source>
</reference>
<dbReference type="EMBL" id="FNSN01000003">
    <property type="protein sequence ID" value="SEC17858.1"/>
    <property type="molecule type" value="Genomic_DNA"/>
</dbReference>
<evidence type="ECO:0000259" key="3">
    <source>
        <dbReference type="Pfam" id="PF01494"/>
    </source>
</evidence>
<dbReference type="InterPro" id="IPR002938">
    <property type="entry name" value="FAD-bd"/>
</dbReference>
<dbReference type="STRING" id="156980.SAMN04489745_2261"/>
<evidence type="ECO:0000313" key="5">
    <source>
        <dbReference type="Proteomes" id="UP000182652"/>
    </source>
</evidence>
<dbReference type="AlphaFoldDB" id="A0A1H4QE82"/>
<dbReference type="PRINTS" id="PR00420">
    <property type="entry name" value="RNGMNOXGNASE"/>
</dbReference>
<evidence type="ECO:0000256" key="2">
    <source>
        <dbReference type="ARBA" id="ARBA00023033"/>
    </source>
</evidence>
<sequence length="372" mass="39618">MRIAIIGAGLVGLATAAGLARRGAQVEVFERAGQEPPAGAGISLFPNSRKAMRRLGLGDGFDRVPHGPPSGTRTAMRRRDGRIRFSAPAPRDHGVRMFHRNDLREFLLESCDDVTFHWGATASVADDGDRLRRACLTVDGGGGAPGGPRTVGGWDLVIAADGLRSRTRTVLGLDPGLRYAGYTAWRGVTADPVDTGGTAGEDWAGEHRFGTVPLADGRVYWFAVASHPAGETAVSRGLASEKDAVRREFAGWYETVGALIDATPDDAVLRHDIHDLARPLRVFHRGRVALAGDAAHAMTPDLGQGAGAGFEDAAALCGLVSGAGGDREDHREGQDVVALLERYSAQRARSAGRILLASRFMGKVAHRRRRTR</sequence>
<dbReference type="SUPFAM" id="SSF51905">
    <property type="entry name" value="FAD/NAD(P)-binding domain"/>
    <property type="match status" value="1"/>
</dbReference>
<organism evidence="4 5">
    <name type="scientific">Arthrobacter woluwensis</name>
    <dbReference type="NCBI Taxonomy" id="156980"/>
    <lineage>
        <taxon>Bacteria</taxon>
        <taxon>Bacillati</taxon>
        <taxon>Actinomycetota</taxon>
        <taxon>Actinomycetes</taxon>
        <taxon>Micrococcales</taxon>
        <taxon>Micrococcaceae</taxon>
        <taxon>Arthrobacter</taxon>
    </lineage>
</organism>
<keyword evidence="5" id="KW-1185">Reference proteome</keyword>
<proteinExistence type="predicted"/>
<dbReference type="PANTHER" id="PTHR13789">
    <property type="entry name" value="MONOOXYGENASE"/>
    <property type="match status" value="1"/>
</dbReference>
<dbReference type="PANTHER" id="PTHR13789:SF309">
    <property type="entry name" value="PUTATIVE (AFU_ORTHOLOGUE AFUA_6G14510)-RELATED"/>
    <property type="match status" value="1"/>
</dbReference>
<dbReference type="RefSeq" id="WP_066212752.1">
    <property type="nucleotide sequence ID" value="NZ_FNSN01000003.1"/>
</dbReference>
<dbReference type="Gene3D" id="3.50.50.60">
    <property type="entry name" value="FAD/NAD(P)-binding domain"/>
    <property type="match status" value="1"/>
</dbReference>
<evidence type="ECO:0000256" key="1">
    <source>
        <dbReference type="ARBA" id="ARBA00023002"/>
    </source>
</evidence>
<accession>A0A1H4QE82</accession>
<evidence type="ECO:0000313" key="4">
    <source>
        <dbReference type="EMBL" id="SEC17858.1"/>
    </source>
</evidence>
<keyword evidence="1" id="KW-0560">Oxidoreductase</keyword>
<feature type="domain" description="FAD-binding" evidence="3">
    <location>
        <begin position="3"/>
        <end position="354"/>
    </location>
</feature>